<evidence type="ECO:0000256" key="2">
    <source>
        <dbReference type="SAM" id="MobiDB-lite"/>
    </source>
</evidence>
<evidence type="ECO:0000256" key="1">
    <source>
        <dbReference type="ARBA" id="ARBA00023125"/>
    </source>
</evidence>
<dbReference type="InterPro" id="IPR009061">
    <property type="entry name" value="DNA-bd_dom_put_sf"/>
</dbReference>
<dbReference type="Gene3D" id="1.10.1660.10">
    <property type="match status" value="1"/>
</dbReference>
<dbReference type="CDD" id="cd00592">
    <property type="entry name" value="HTH_MerR-like"/>
    <property type="match status" value="1"/>
</dbReference>
<dbReference type="Pfam" id="PF13411">
    <property type="entry name" value="MerR_1"/>
    <property type="match status" value="1"/>
</dbReference>
<feature type="compositionally biased region" description="Low complexity" evidence="2">
    <location>
        <begin position="308"/>
        <end position="317"/>
    </location>
</feature>
<dbReference type="EMBL" id="JBHSKJ010000011">
    <property type="protein sequence ID" value="MFC5147100.1"/>
    <property type="molecule type" value="Genomic_DNA"/>
</dbReference>
<name>A0ABW0A097_9ACTN</name>
<evidence type="ECO:0000313" key="4">
    <source>
        <dbReference type="EMBL" id="MFC5147100.1"/>
    </source>
</evidence>
<reference evidence="5" key="1">
    <citation type="journal article" date="2019" name="Int. J. Syst. Evol. Microbiol.">
        <title>The Global Catalogue of Microorganisms (GCM) 10K type strain sequencing project: providing services to taxonomists for standard genome sequencing and annotation.</title>
        <authorList>
            <consortium name="The Broad Institute Genomics Platform"/>
            <consortium name="The Broad Institute Genome Sequencing Center for Infectious Disease"/>
            <person name="Wu L."/>
            <person name="Ma J."/>
        </authorList>
    </citation>
    <scope>NUCLEOTIDE SEQUENCE [LARGE SCALE GENOMIC DNA]</scope>
    <source>
        <strain evidence="5">CGMCC 4.1641</strain>
    </source>
</reference>
<gene>
    <name evidence="4" type="ORF">ACFPP6_20720</name>
</gene>
<feature type="region of interest" description="Disordered" evidence="2">
    <location>
        <begin position="308"/>
        <end position="335"/>
    </location>
</feature>
<evidence type="ECO:0000313" key="5">
    <source>
        <dbReference type="Proteomes" id="UP001596222"/>
    </source>
</evidence>
<feature type="domain" description="HTH merR-type" evidence="3">
    <location>
        <begin position="6"/>
        <end position="75"/>
    </location>
</feature>
<dbReference type="SUPFAM" id="SSF46955">
    <property type="entry name" value="Putative DNA-binding domain"/>
    <property type="match status" value="1"/>
</dbReference>
<comment type="caution">
    <text evidence="4">The sequence shown here is derived from an EMBL/GenBank/DDBJ whole genome shotgun (WGS) entry which is preliminary data.</text>
</comment>
<feature type="compositionally biased region" description="Basic and acidic residues" evidence="2">
    <location>
        <begin position="318"/>
        <end position="327"/>
    </location>
</feature>
<organism evidence="4 5">
    <name type="scientific">Streptomyces aureoversilis</name>
    <dbReference type="NCBI Taxonomy" id="67277"/>
    <lineage>
        <taxon>Bacteria</taxon>
        <taxon>Bacillati</taxon>
        <taxon>Actinomycetota</taxon>
        <taxon>Actinomycetes</taxon>
        <taxon>Kitasatosporales</taxon>
        <taxon>Streptomycetaceae</taxon>
        <taxon>Streptomyces</taxon>
    </lineage>
</organism>
<proteinExistence type="predicted"/>
<dbReference type="RefSeq" id="WP_382044411.1">
    <property type="nucleotide sequence ID" value="NZ_JBHSKJ010000011.1"/>
</dbReference>
<evidence type="ECO:0000259" key="3">
    <source>
        <dbReference type="PROSITE" id="PS50937"/>
    </source>
</evidence>
<dbReference type="PROSITE" id="PS50937">
    <property type="entry name" value="HTH_MERR_2"/>
    <property type="match status" value="1"/>
</dbReference>
<dbReference type="PRINTS" id="PR00040">
    <property type="entry name" value="HTHMERR"/>
</dbReference>
<accession>A0ABW0A097</accession>
<dbReference type="InterPro" id="IPR000551">
    <property type="entry name" value="MerR-type_HTH_dom"/>
</dbReference>
<dbReference type="SMART" id="SM00422">
    <property type="entry name" value="HTH_MERR"/>
    <property type="match status" value="1"/>
</dbReference>
<dbReference type="Proteomes" id="UP001596222">
    <property type="component" value="Unassembled WGS sequence"/>
</dbReference>
<sequence length="335" mass="36197">MSPDVTWSIGELAERAGVTVKSVRFYSDRGLLPEAARSGGGHRRYGPEALDRLRLIRSLRTLDVPVPDVGRVLERDDALEDVVAGKLRELGSQLAALRWREAALRLLQDCPPGERAERLRLVGAVSAPPSTAAMAAFWRRWLPPRLPARLVSAIVDEAVPQPPDDPTPAQVLAFARLHAFTSGPCTGGDRCRPEIHRTGEGYRPDVLYDGVREAFALASPDLRAQRPPRPGEALDCFVSAHARARGTRDTAAFRRRLGAQLAAEPRIDHYWQLVAELASPPSGPREPTPGAAHDWLCAALDASDTSSALGASDALDASDSRPGRGPREPSSSTNC</sequence>
<dbReference type="InterPro" id="IPR047057">
    <property type="entry name" value="MerR_fam"/>
</dbReference>
<dbReference type="PANTHER" id="PTHR30204">
    <property type="entry name" value="REDOX-CYCLING DRUG-SENSING TRANSCRIPTIONAL ACTIVATOR SOXR"/>
    <property type="match status" value="1"/>
</dbReference>
<dbReference type="PANTHER" id="PTHR30204:SF93">
    <property type="entry name" value="HTH MERR-TYPE DOMAIN-CONTAINING PROTEIN"/>
    <property type="match status" value="1"/>
</dbReference>
<protein>
    <submittedName>
        <fullName evidence="4">MerR family transcriptional regulator</fullName>
    </submittedName>
</protein>
<keyword evidence="5" id="KW-1185">Reference proteome</keyword>
<keyword evidence="1" id="KW-0238">DNA-binding</keyword>